<evidence type="ECO:0000313" key="2">
    <source>
        <dbReference type="EMBL" id="GAA3287849.1"/>
    </source>
</evidence>
<dbReference type="PANTHER" id="PTHR32309:SF31">
    <property type="entry name" value="CAPSULAR EXOPOLYSACCHARIDE FAMILY"/>
    <property type="match status" value="1"/>
</dbReference>
<organism evidence="2 3">
    <name type="scientific">Nesterenkonia halobia</name>
    <dbReference type="NCBI Taxonomy" id="37922"/>
    <lineage>
        <taxon>Bacteria</taxon>
        <taxon>Bacillati</taxon>
        <taxon>Actinomycetota</taxon>
        <taxon>Actinomycetes</taxon>
        <taxon>Micrococcales</taxon>
        <taxon>Micrococcaceae</taxon>
        <taxon>Nesterenkonia</taxon>
    </lineage>
</organism>
<comment type="caution">
    <text evidence="2">The sequence shown here is derived from an EMBL/GenBank/DDBJ whole genome shotgun (WGS) entry which is preliminary data.</text>
</comment>
<gene>
    <name evidence="2" type="ORF">GCM10020260_25170</name>
</gene>
<feature type="transmembrane region" description="Helical" evidence="1">
    <location>
        <begin position="14"/>
        <end position="35"/>
    </location>
</feature>
<dbReference type="PANTHER" id="PTHR32309">
    <property type="entry name" value="TYROSINE-PROTEIN KINASE"/>
    <property type="match status" value="1"/>
</dbReference>
<name>A0ABP6REZ5_9MICC</name>
<reference evidence="3" key="1">
    <citation type="journal article" date="2019" name="Int. J. Syst. Evol. Microbiol.">
        <title>The Global Catalogue of Microorganisms (GCM) 10K type strain sequencing project: providing services to taxonomists for standard genome sequencing and annotation.</title>
        <authorList>
            <consortium name="The Broad Institute Genomics Platform"/>
            <consortium name="The Broad Institute Genome Sequencing Center for Infectious Disease"/>
            <person name="Wu L."/>
            <person name="Ma J."/>
        </authorList>
    </citation>
    <scope>NUCLEOTIDE SEQUENCE [LARGE SCALE GENOMIC DNA]</scope>
    <source>
        <strain evidence="3">JCM 11483</strain>
    </source>
</reference>
<dbReference type="EMBL" id="BAAAYG010000014">
    <property type="protein sequence ID" value="GAA3287849.1"/>
    <property type="molecule type" value="Genomic_DNA"/>
</dbReference>
<keyword evidence="1" id="KW-0812">Transmembrane</keyword>
<feature type="transmembrane region" description="Helical" evidence="1">
    <location>
        <begin position="170"/>
        <end position="192"/>
    </location>
</feature>
<evidence type="ECO:0000313" key="3">
    <source>
        <dbReference type="Proteomes" id="UP001501736"/>
    </source>
</evidence>
<evidence type="ECO:0008006" key="4">
    <source>
        <dbReference type="Google" id="ProtNLM"/>
    </source>
</evidence>
<keyword evidence="3" id="KW-1185">Reference proteome</keyword>
<sequence length="201" mass="20852">MTSEGFWQVVRFRWTWLVAGLVIGLAVAGLALALLPRTYSSEASILVEAEMPDGDASGFSATTYISEQLPTYVDLGRADSVHQDIRERLGRDLGREEIGARVAYAAAAGSAVLTVTGVGDPPEDARSLSDAAATAIATAIEDTSTGSVDVSTTIVQRATLPSAPEDPDPLVLLPAGMLVGLAAPLLVALALAPRHQRGISS</sequence>
<dbReference type="Proteomes" id="UP001501736">
    <property type="component" value="Unassembled WGS sequence"/>
</dbReference>
<protein>
    <recommendedName>
        <fullName evidence="4">Polysaccharide chain length determinant N-terminal domain-containing protein</fullName>
    </recommendedName>
</protein>
<dbReference type="InterPro" id="IPR050445">
    <property type="entry name" value="Bact_polysacc_biosynth/exp"/>
</dbReference>
<dbReference type="RefSeq" id="WP_344721941.1">
    <property type="nucleotide sequence ID" value="NZ_BAAAYG010000014.1"/>
</dbReference>
<keyword evidence="1" id="KW-1133">Transmembrane helix</keyword>
<keyword evidence="1" id="KW-0472">Membrane</keyword>
<proteinExistence type="predicted"/>
<accession>A0ABP6REZ5</accession>
<evidence type="ECO:0000256" key="1">
    <source>
        <dbReference type="SAM" id="Phobius"/>
    </source>
</evidence>